<evidence type="ECO:0000256" key="5">
    <source>
        <dbReference type="ARBA" id="ARBA00023303"/>
    </source>
</evidence>
<evidence type="ECO:0000313" key="8">
    <source>
        <dbReference type="EMBL" id="PRQ40016.1"/>
    </source>
</evidence>
<keyword evidence="4 6" id="KW-0472">Membrane</keyword>
<keyword evidence="9" id="KW-1185">Reference proteome</keyword>
<protein>
    <submittedName>
        <fullName evidence="8">Putative Ion transport domain-containing protein</fullName>
    </submittedName>
</protein>
<keyword evidence="5" id="KW-0407">Ion channel</keyword>
<dbReference type="Proteomes" id="UP000238479">
    <property type="component" value="Chromosome 4"/>
</dbReference>
<dbReference type="GO" id="GO:0005216">
    <property type="term" value="F:monoatomic ion channel activity"/>
    <property type="evidence" value="ECO:0007669"/>
    <property type="project" value="InterPro"/>
</dbReference>
<keyword evidence="2 6" id="KW-0812">Transmembrane</keyword>
<dbReference type="Pfam" id="PF00520">
    <property type="entry name" value="Ion_trans"/>
    <property type="match status" value="1"/>
</dbReference>
<evidence type="ECO:0000259" key="7">
    <source>
        <dbReference type="Pfam" id="PF00520"/>
    </source>
</evidence>
<evidence type="ECO:0000256" key="3">
    <source>
        <dbReference type="ARBA" id="ARBA00022989"/>
    </source>
</evidence>
<dbReference type="PANTHER" id="PTHR45651:SF36">
    <property type="entry name" value="CYCLIC NUCLEOTIDE-BINDING DOMAIN-CONTAINING PROTEIN"/>
    <property type="match status" value="1"/>
</dbReference>
<feature type="transmembrane region" description="Helical" evidence="6">
    <location>
        <begin position="126"/>
        <end position="147"/>
    </location>
</feature>
<organism evidence="8 9">
    <name type="scientific">Rosa chinensis</name>
    <name type="common">China rose</name>
    <dbReference type="NCBI Taxonomy" id="74649"/>
    <lineage>
        <taxon>Eukaryota</taxon>
        <taxon>Viridiplantae</taxon>
        <taxon>Streptophyta</taxon>
        <taxon>Embryophyta</taxon>
        <taxon>Tracheophyta</taxon>
        <taxon>Spermatophyta</taxon>
        <taxon>Magnoliopsida</taxon>
        <taxon>eudicotyledons</taxon>
        <taxon>Gunneridae</taxon>
        <taxon>Pentapetalae</taxon>
        <taxon>rosids</taxon>
        <taxon>fabids</taxon>
        <taxon>Rosales</taxon>
        <taxon>Rosaceae</taxon>
        <taxon>Rosoideae</taxon>
        <taxon>Rosoideae incertae sedis</taxon>
        <taxon>Rosa</taxon>
    </lineage>
</organism>
<dbReference type="STRING" id="74649.A0A2P6R0S9"/>
<evidence type="ECO:0000313" key="9">
    <source>
        <dbReference type="Proteomes" id="UP000238479"/>
    </source>
</evidence>
<reference evidence="8 9" key="1">
    <citation type="journal article" date="2018" name="Nat. Genet.">
        <title>The Rosa genome provides new insights in the design of modern roses.</title>
        <authorList>
            <person name="Bendahmane M."/>
        </authorList>
    </citation>
    <scope>NUCLEOTIDE SEQUENCE [LARGE SCALE GENOMIC DNA]</scope>
    <source>
        <strain evidence="9">cv. Old Blush</strain>
    </source>
</reference>
<comment type="caution">
    <text evidence="8">The sequence shown here is derived from an EMBL/GenBank/DDBJ whole genome shotgun (WGS) entry which is preliminary data.</text>
</comment>
<dbReference type="EMBL" id="PDCK01000042">
    <property type="protein sequence ID" value="PRQ40016.1"/>
    <property type="molecule type" value="Genomic_DNA"/>
</dbReference>
<accession>A0A2P6R0S9</accession>
<gene>
    <name evidence="8" type="ORF">RchiOBHm_Chr4g0431511</name>
</gene>
<dbReference type="GO" id="GO:0016020">
    <property type="term" value="C:membrane"/>
    <property type="evidence" value="ECO:0007669"/>
    <property type="project" value="UniProtKB-SubCell"/>
</dbReference>
<comment type="subcellular location">
    <subcellularLocation>
        <location evidence="1">Membrane</location>
        <topology evidence="1">Multi-pass membrane protein</topology>
    </subcellularLocation>
</comment>
<dbReference type="InterPro" id="IPR005821">
    <property type="entry name" value="Ion_trans_dom"/>
</dbReference>
<evidence type="ECO:0000256" key="2">
    <source>
        <dbReference type="ARBA" id="ARBA00022692"/>
    </source>
</evidence>
<proteinExistence type="predicted"/>
<keyword evidence="5" id="KW-0406">Ion transport</keyword>
<dbReference type="AlphaFoldDB" id="A0A2P6R0S9"/>
<dbReference type="Gramene" id="PRQ40016">
    <property type="protein sequence ID" value="PRQ40016"/>
    <property type="gene ID" value="RchiOBHm_Chr4g0431511"/>
</dbReference>
<evidence type="ECO:0000256" key="6">
    <source>
        <dbReference type="SAM" id="Phobius"/>
    </source>
</evidence>
<sequence length="204" mass="23866">MNCCIKVLGAFWYLFSIERKTICWVEVCKNQGVACSLYCDDTMLRSQNRESAKDALNPLQLINDYSCSPKTNNTAFDYGISLHALESGVVYSDNFLQKISLCLWWGLQNISSFGQSLKTNTYVWEIYFSIVVSISGLVLFALFIGNIQTYLNSKAERVKEMKSNGQEIELWMDFHSLPKWLKTRFRKYQKYRWQERYQPTPQHV</sequence>
<keyword evidence="3 6" id="KW-1133">Transmembrane helix</keyword>
<evidence type="ECO:0000256" key="1">
    <source>
        <dbReference type="ARBA" id="ARBA00004141"/>
    </source>
</evidence>
<feature type="domain" description="Ion transport" evidence="7">
    <location>
        <begin position="93"/>
        <end position="157"/>
    </location>
</feature>
<keyword evidence="5" id="KW-0813">Transport</keyword>
<dbReference type="SUPFAM" id="SSF81324">
    <property type="entry name" value="Voltage-gated potassium channels"/>
    <property type="match status" value="1"/>
</dbReference>
<dbReference type="PANTHER" id="PTHR45651">
    <property type="entry name" value="CYCLIC NUCLEOTIDE-GATED ION CHANNEL 15-RELATED-RELATED"/>
    <property type="match status" value="1"/>
</dbReference>
<evidence type="ECO:0000256" key="4">
    <source>
        <dbReference type="ARBA" id="ARBA00023136"/>
    </source>
</evidence>
<name>A0A2P6R0S9_ROSCH</name>